<feature type="region of interest" description="Disordered" evidence="1">
    <location>
        <begin position="54"/>
        <end position="90"/>
    </location>
</feature>
<feature type="compositionally biased region" description="Low complexity" evidence="1">
    <location>
        <begin position="63"/>
        <end position="73"/>
    </location>
</feature>
<feature type="compositionally biased region" description="Gly residues" evidence="1">
    <location>
        <begin position="74"/>
        <end position="90"/>
    </location>
</feature>
<feature type="compositionally biased region" description="Polar residues" evidence="1">
    <location>
        <begin position="7"/>
        <end position="25"/>
    </location>
</feature>
<gene>
    <name evidence="3" type="ORF">HGA03_10805</name>
</gene>
<reference evidence="3 4" key="1">
    <citation type="submission" date="2020-04" db="EMBL/GenBank/DDBJ databases">
        <title>MicrobeNet Type strains.</title>
        <authorList>
            <person name="Nicholson A.C."/>
        </authorList>
    </citation>
    <scope>NUCLEOTIDE SEQUENCE [LARGE SCALE GENOMIC DNA]</scope>
    <source>
        <strain evidence="3 4">ATCC BAA-788</strain>
    </source>
</reference>
<proteinExistence type="predicted"/>
<accession>A0A7X6KVQ2</accession>
<dbReference type="EMBL" id="JAAXOX010000004">
    <property type="protein sequence ID" value="NKY23151.1"/>
    <property type="molecule type" value="Genomic_DNA"/>
</dbReference>
<sequence>MVGQTVDAANQALTEAGFQVQTGTPEYSELPVNTVIRQDPSGSATPGSIITLILSQGPDPASQQPGNSNNQGQQGQGENQGQGNGGGNDR</sequence>
<dbReference type="InterPro" id="IPR005543">
    <property type="entry name" value="PASTA_dom"/>
</dbReference>
<dbReference type="AlphaFoldDB" id="A0A7X6KVQ2"/>
<feature type="domain" description="PASTA" evidence="2">
    <location>
        <begin position="1"/>
        <end position="56"/>
    </location>
</feature>
<dbReference type="Pfam" id="PF03793">
    <property type="entry name" value="PASTA"/>
    <property type="match status" value="1"/>
</dbReference>
<name>A0A7X6KVQ2_9CELL</name>
<evidence type="ECO:0000256" key="1">
    <source>
        <dbReference type="SAM" id="MobiDB-lite"/>
    </source>
</evidence>
<comment type="caution">
    <text evidence="3">The sequence shown here is derived from an EMBL/GenBank/DDBJ whole genome shotgun (WGS) entry which is preliminary data.</text>
</comment>
<feature type="region of interest" description="Disordered" evidence="1">
    <location>
        <begin position="1"/>
        <end position="29"/>
    </location>
</feature>
<dbReference type="Proteomes" id="UP000581206">
    <property type="component" value="Unassembled WGS sequence"/>
</dbReference>
<organism evidence="3 4">
    <name type="scientific">Cellulomonas denverensis</name>
    <dbReference type="NCBI Taxonomy" id="264297"/>
    <lineage>
        <taxon>Bacteria</taxon>
        <taxon>Bacillati</taxon>
        <taxon>Actinomycetota</taxon>
        <taxon>Actinomycetes</taxon>
        <taxon>Micrococcales</taxon>
        <taxon>Cellulomonadaceae</taxon>
        <taxon>Cellulomonas</taxon>
    </lineage>
</organism>
<keyword evidence="4" id="KW-1185">Reference proteome</keyword>
<protein>
    <submittedName>
        <fullName evidence="3">PASTA domain-containing protein</fullName>
    </submittedName>
</protein>
<evidence type="ECO:0000259" key="2">
    <source>
        <dbReference type="PROSITE" id="PS51178"/>
    </source>
</evidence>
<evidence type="ECO:0000313" key="4">
    <source>
        <dbReference type="Proteomes" id="UP000581206"/>
    </source>
</evidence>
<dbReference type="Gene3D" id="3.30.10.20">
    <property type="match status" value="1"/>
</dbReference>
<evidence type="ECO:0000313" key="3">
    <source>
        <dbReference type="EMBL" id="NKY23151.1"/>
    </source>
</evidence>
<dbReference type="CDD" id="cd06577">
    <property type="entry name" value="PASTA_pknB"/>
    <property type="match status" value="1"/>
</dbReference>
<dbReference type="RefSeq" id="WP_168630261.1">
    <property type="nucleotide sequence ID" value="NZ_BONL01000001.1"/>
</dbReference>
<dbReference type="PROSITE" id="PS51178">
    <property type="entry name" value="PASTA"/>
    <property type="match status" value="1"/>
</dbReference>